<sequence>MARTDQQINAIKSQIEALKSPEAIAASGGTQAAQELTQQLQANAEKLKQFKAEAESTLASLRVDPVLAFTQALRQLNLAFAESQERNQQQFEGRKTRIAQSQLAGFKTNKQAGRQAALDTAVAEREKAKADLADLQSAVNEGSAAIASPEFQSTLQRLSVSPDSSVAKIDDVLKNTSDEADRGILEKLKSERERRNQLAGAKTVFSESQLKVQQATQDISLTQLQDSANKQQQILQRTEAKKLKDDNTSLGMKGAIASQLNSLGFGTNELQILEKRSQIESEIADKKLEALKLEQAYQRQSLQLDLKRQKISAQMAVFEAESARLAAAKAKLEAESALRIATIKKDKVGIEAAKVEIELASRGAELADKKFSAAEDNLKVQDELARNATLAQEATQKAALNQELAADSARRQAAALERVEASAPKIQKQESRDTTTAAPASSPTANNDVPGWENPYIQKPGEGLFDYESRINWMKMTGQIVETNNPHSAPWGVT</sequence>
<evidence type="ECO:0000313" key="4">
    <source>
        <dbReference type="Proteomes" id="UP000813215"/>
    </source>
</evidence>
<dbReference type="AlphaFoldDB" id="A0A9E3H8R7"/>
<keyword evidence="1" id="KW-0175">Coiled coil</keyword>
<organism evidence="3 4">
    <name type="scientific">Pelatocladus maniniholoensis HA4357-MV3</name>
    <dbReference type="NCBI Taxonomy" id="1117104"/>
    <lineage>
        <taxon>Bacteria</taxon>
        <taxon>Bacillati</taxon>
        <taxon>Cyanobacteriota</taxon>
        <taxon>Cyanophyceae</taxon>
        <taxon>Nostocales</taxon>
        <taxon>Nostocaceae</taxon>
        <taxon>Pelatocladus</taxon>
    </lineage>
</organism>
<dbReference type="EMBL" id="JAHHHW010000097">
    <property type="protein sequence ID" value="MBW4433069.1"/>
    <property type="molecule type" value="Genomic_DNA"/>
</dbReference>
<comment type="caution">
    <text evidence="3">The sequence shown here is derived from an EMBL/GenBank/DDBJ whole genome shotgun (WGS) entry which is preliminary data.</text>
</comment>
<evidence type="ECO:0000256" key="2">
    <source>
        <dbReference type="SAM" id="MobiDB-lite"/>
    </source>
</evidence>
<reference evidence="3" key="1">
    <citation type="submission" date="2021-05" db="EMBL/GenBank/DDBJ databases">
        <authorList>
            <person name="Pietrasiak N."/>
            <person name="Ward R."/>
            <person name="Stajich J.E."/>
            <person name="Kurbessoian T."/>
        </authorList>
    </citation>
    <scope>NUCLEOTIDE SEQUENCE</scope>
    <source>
        <strain evidence="3">HA4357-MV3</strain>
    </source>
</reference>
<gene>
    <name evidence="3" type="ORF">KME28_15395</name>
</gene>
<dbReference type="Proteomes" id="UP000813215">
    <property type="component" value="Unassembled WGS sequence"/>
</dbReference>
<feature type="region of interest" description="Disordered" evidence="2">
    <location>
        <begin position="420"/>
        <end position="457"/>
    </location>
</feature>
<accession>A0A9E3H8R7</accession>
<reference evidence="3" key="2">
    <citation type="journal article" date="2022" name="Microbiol. Resour. Announc.">
        <title>Metagenome Sequencing to Explore Phylogenomics of Terrestrial Cyanobacteria.</title>
        <authorList>
            <person name="Ward R.D."/>
            <person name="Stajich J.E."/>
            <person name="Johansen J.R."/>
            <person name="Huntemann M."/>
            <person name="Clum A."/>
            <person name="Foster B."/>
            <person name="Foster B."/>
            <person name="Roux S."/>
            <person name="Palaniappan K."/>
            <person name="Varghese N."/>
            <person name="Mukherjee S."/>
            <person name="Reddy T.B.K."/>
            <person name="Daum C."/>
            <person name="Copeland A."/>
            <person name="Chen I.A."/>
            <person name="Ivanova N.N."/>
            <person name="Kyrpides N.C."/>
            <person name="Shapiro N."/>
            <person name="Eloe-Fadrosh E.A."/>
            <person name="Pietrasiak N."/>
        </authorList>
    </citation>
    <scope>NUCLEOTIDE SEQUENCE</scope>
    <source>
        <strain evidence="3">HA4357-MV3</strain>
    </source>
</reference>
<name>A0A9E3H8R7_9NOST</name>
<proteinExistence type="predicted"/>
<feature type="coiled-coil region" evidence="1">
    <location>
        <begin position="276"/>
        <end position="335"/>
    </location>
</feature>
<feature type="compositionally biased region" description="Low complexity" evidence="2">
    <location>
        <begin position="434"/>
        <end position="445"/>
    </location>
</feature>
<evidence type="ECO:0000256" key="1">
    <source>
        <dbReference type="SAM" id="Coils"/>
    </source>
</evidence>
<protein>
    <submittedName>
        <fullName evidence="3">Uncharacterized protein</fullName>
    </submittedName>
</protein>
<evidence type="ECO:0000313" key="3">
    <source>
        <dbReference type="EMBL" id="MBW4433069.1"/>
    </source>
</evidence>